<keyword evidence="3" id="KW-1185">Reference proteome</keyword>
<protein>
    <submittedName>
        <fullName evidence="2">Uncharacterized protein</fullName>
    </submittedName>
</protein>
<feature type="transmembrane region" description="Helical" evidence="1">
    <location>
        <begin position="12"/>
        <end position="33"/>
    </location>
</feature>
<keyword evidence="1" id="KW-0812">Transmembrane</keyword>
<evidence type="ECO:0000256" key="1">
    <source>
        <dbReference type="SAM" id="Phobius"/>
    </source>
</evidence>
<evidence type="ECO:0000313" key="2">
    <source>
        <dbReference type="EMBL" id="MFD2962506.1"/>
    </source>
</evidence>
<keyword evidence="1" id="KW-0472">Membrane</keyword>
<accession>A0ABW6B377</accession>
<evidence type="ECO:0000313" key="3">
    <source>
        <dbReference type="Proteomes" id="UP001597560"/>
    </source>
</evidence>
<proteinExistence type="predicted"/>
<name>A0ABW6B377_9SPHI</name>
<organism evidence="2 3">
    <name type="scientific">Olivibacter jilunii</name>
    <dbReference type="NCBI Taxonomy" id="985016"/>
    <lineage>
        <taxon>Bacteria</taxon>
        <taxon>Pseudomonadati</taxon>
        <taxon>Bacteroidota</taxon>
        <taxon>Sphingobacteriia</taxon>
        <taxon>Sphingobacteriales</taxon>
        <taxon>Sphingobacteriaceae</taxon>
        <taxon>Olivibacter</taxon>
    </lineage>
</organism>
<gene>
    <name evidence="2" type="ORF">ACFS6J_11965</name>
</gene>
<dbReference type="EMBL" id="JBHUPA010000007">
    <property type="protein sequence ID" value="MFD2962506.1"/>
    <property type="molecule type" value="Genomic_DNA"/>
</dbReference>
<dbReference type="Proteomes" id="UP001597560">
    <property type="component" value="Unassembled WGS sequence"/>
</dbReference>
<sequence>MSIDISGLLSFLFGAGLLLGIILLIRGITLWYLKIDIHIYNQERIIDNQKKTNFLLSKIYEQNGGVLSDEHIERLND</sequence>
<dbReference type="RefSeq" id="WP_149105910.1">
    <property type="nucleotide sequence ID" value="NZ_JBHUPA010000007.1"/>
</dbReference>
<keyword evidence="1" id="KW-1133">Transmembrane helix</keyword>
<comment type="caution">
    <text evidence="2">The sequence shown here is derived from an EMBL/GenBank/DDBJ whole genome shotgun (WGS) entry which is preliminary data.</text>
</comment>
<reference evidence="3" key="1">
    <citation type="journal article" date="2019" name="Int. J. Syst. Evol. Microbiol.">
        <title>The Global Catalogue of Microorganisms (GCM) 10K type strain sequencing project: providing services to taxonomists for standard genome sequencing and annotation.</title>
        <authorList>
            <consortium name="The Broad Institute Genomics Platform"/>
            <consortium name="The Broad Institute Genome Sequencing Center for Infectious Disease"/>
            <person name="Wu L."/>
            <person name="Ma J."/>
        </authorList>
    </citation>
    <scope>NUCLEOTIDE SEQUENCE [LARGE SCALE GENOMIC DNA]</scope>
    <source>
        <strain evidence="3">KCTC 23098</strain>
    </source>
</reference>